<dbReference type="EMBL" id="JAUOZU010000006">
    <property type="protein sequence ID" value="MDO6964006.1"/>
    <property type="molecule type" value="Genomic_DNA"/>
</dbReference>
<reference evidence="2" key="1">
    <citation type="journal article" date="2015" name="Int. J. Syst. Evol. Microbiol.">
        <title>Rhizobium alvei sp. nov., isolated from a freshwater river.</title>
        <authorList>
            <person name="Sheu S.Y."/>
            <person name="Huang H.W."/>
            <person name="Young C.C."/>
            <person name="Chen W.M."/>
        </authorList>
    </citation>
    <scope>NUCLEOTIDE SEQUENCE</scope>
    <source>
        <strain evidence="2">TNR-22</strain>
    </source>
</reference>
<reference evidence="2" key="2">
    <citation type="submission" date="2023-07" db="EMBL/GenBank/DDBJ databases">
        <authorList>
            <person name="Shen H."/>
        </authorList>
    </citation>
    <scope>NUCLEOTIDE SEQUENCE</scope>
    <source>
        <strain evidence="2">TNR-22</strain>
    </source>
</reference>
<feature type="transmembrane region" description="Helical" evidence="1">
    <location>
        <begin position="47"/>
        <end position="66"/>
    </location>
</feature>
<organism evidence="2 3">
    <name type="scientific">Rhizobium alvei</name>
    <dbReference type="NCBI Taxonomy" id="1132659"/>
    <lineage>
        <taxon>Bacteria</taxon>
        <taxon>Pseudomonadati</taxon>
        <taxon>Pseudomonadota</taxon>
        <taxon>Alphaproteobacteria</taxon>
        <taxon>Hyphomicrobiales</taxon>
        <taxon>Rhizobiaceae</taxon>
        <taxon>Rhizobium/Agrobacterium group</taxon>
        <taxon>Rhizobium</taxon>
    </lineage>
</organism>
<proteinExistence type="predicted"/>
<dbReference type="RefSeq" id="WP_304375923.1">
    <property type="nucleotide sequence ID" value="NZ_JAUOZU010000006.1"/>
</dbReference>
<evidence type="ECO:0000313" key="3">
    <source>
        <dbReference type="Proteomes" id="UP001174932"/>
    </source>
</evidence>
<keyword evidence="1" id="KW-0812">Transmembrane</keyword>
<gene>
    <name evidence="2" type="ORF">Q4481_08560</name>
</gene>
<keyword evidence="1" id="KW-0472">Membrane</keyword>
<evidence type="ECO:0000256" key="1">
    <source>
        <dbReference type="SAM" id="Phobius"/>
    </source>
</evidence>
<feature type="transmembrane region" description="Helical" evidence="1">
    <location>
        <begin position="7"/>
        <end position="27"/>
    </location>
</feature>
<accession>A0ABT8YJX1</accession>
<evidence type="ECO:0000313" key="2">
    <source>
        <dbReference type="EMBL" id="MDO6964006.1"/>
    </source>
</evidence>
<keyword evidence="1" id="KW-1133">Transmembrane helix</keyword>
<name>A0ABT8YJX1_9HYPH</name>
<keyword evidence="3" id="KW-1185">Reference proteome</keyword>
<dbReference type="Proteomes" id="UP001174932">
    <property type="component" value="Unassembled WGS sequence"/>
</dbReference>
<protein>
    <submittedName>
        <fullName evidence="2">Uncharacterized protein</fullName>
    </submittedName>
</protein>
<comment type="caution">
    <text evidence="2">The sequence shown here is derived from an EMBL/GenBank/DDBJ whole genome shotgun (WGS) entry which is preliminary data.</text>
</comment>
<sequence length="266" mass="30723">MKKTPFIIVSITILICCIWITLVIIALQSKGGLNALYALNLNEIGDAASGFFSSLAFIGLIATVFIQGFEIRRQIKEKERERYSSAKRIVGVAMWKITSMFSDFSNELQYTEPLYAKSAEKPRNNTWTLISERSWVPAPVTFDASERVMLMAVNDAEFLRDVMSLEKMHHRYIQTRKNYDELRISLMNRSEINSVNDDLKVFIRPSKGIIEYDVIRANLTLKDLRDETHVAYETAKSVIKKFEVFSREYFPEAVVKMPTKSWKDHV</sequence>